<feature type="region of interest" description="Disordered" evidence="1">
    <location>
        <begin position="1"/>
        <end position="55"/>
    </location>
</feature>
<comment type="caution">
    <text evidence="2">The sequence shown here is derived from an EMBL/GenBank/DDBJ whole genome shotgun (WGS) entry which is preliminary data.</text>
</comment>
<sequence>MGDQADGGQEFHWGEPSDSSSNPTLPVDDGEVDLVRTDKISKSNKKNRATQKWRHRMGPTSFALVRQRMSQLNDHLTQNPEQNHTEAFKEVFGKEKAGRVRCYGRNVTPTALKQKEKQNQIMDSMKQEHAKEVNSLKSELQDVKQQMLGMQSFIKVWMQQNNSGMNMENLDVFFRSFPSEANNAQNDEGQCNEHSTTHASNPGQLGEQDAKKIALIGELSDVRDDVWGVDYVETIWLKLDGN</sequence>
<feature type="compositionally biased region" description="Polar residues" evidence="1">
    <location>
        <begin position="181"/>
        <end position="203"/>
    </location>
</feature>
<feature type="region of interest" description="Disordered" evidence="1">
    <location>
        <begin position="181"/>
        <end position="206"/>
    </location>
</feature>
<accession>A0A834XE50</accession>
<proteinExistence type="predicted"/>
<gene>
    <name evidence="2" type="ORF">G2W53_003796</name>
</gene>
<organism evidence="2 3">
    <name type="scientific">Senna tora</name>
    <dbReference type="NCBI Taxonomy" id="362788"/>
    <lineage>
        <taxon>Eukaryota</taxon>
        <taxon>Viridiplantae</taxon>
        <taxon>Streptophyta</taxon>
        <taxon>Embryophyta</taxon>
        <taxon>Tracheophyta</taxon>
        <taxon>Spermatophyta</taxon>
        <taxon>Magnoliopsida</taxon>
        <taxon>eudicotyledons</taxon>
        <taxon>Gunneridae</taxon>
        <taxon>Pentapetalae</taxon>
        <taxon>rosids</taxon>
        <taxon>fabids</taxon>
        <taxon>Fabales</taxon>
        <taxon>Fabaceae</taxon>
        <taxon>Caesalpinioideae</taxon>
        <taxon>Cassia clade</taxon>
        <taxon>Senna</taxon>
    </lineage>
</organism>
<name>A0A834XE50_9FABA</name>
<dbReference type="Proteomes" id="UP000634136">
    <property type="component" value="Unassembled WGS sequence"/>
</dbReference>
<evidence type="ECO:0000313" key="2">
    <source>
        <dbReference type="EMBL" id="KAF7841498.1"/>
    </source>
</evidence>
<evidence type="ECO:0000313" key="3">
    <source>
        <dbReference type="Proteomes" id="UP000634136"/>
    </source>
</evidence>
<feature type="compositionally biased region" description="Basic residues" evidence="1">
    <location>
        <begin position="42"/>
        <end position="55"/>
    </location>
</feature>
<dbReference type="OrthoDB" id="1913335at2759"/>
<dbReference type="AlphaFoldDB" id="A0A834XE50"/>
<protein>
    <submittedName>
        <fullName evidence="2">Uncharacterized protein</fullName>
    </submittedName>
</protein>
<keyword evidence="3" id="KW-1185">Reference proteome</keyword>
<evidence type="ECO:0000256" key="1">
    <source>
        <dbReference type="SAM" id="MobiDB-lite"/>
    </source>
</evidence>
<reference evidence="2" key="1">
    <citation type="submission" date="2020-09" db="EMBL/GenBank/DDBJ databases">
        <title>Genome-Enabled Discovery of Anthraquinone Biosynthesis in Senna tora.</title>
        <authorList>
            <person name="Kang S.-H."/>
            <person name="Pandey R.P."/>
            <person name="Lee C.-M."/>
            <person name="Sim J.-S."/>
            <person name="Jeong J.-T."/>
            <person name="Choi B.-S."/>
            <person name="Jung M."/>
            <person name="Ginzburg D."/>
            <person name="Zhao K."/>
            <person name="Won S.Y."/>
            <person name="Oh T.-J."/>
            <person name="Yu Y."/>
            <person name="Kim N.-H."/>
            <person name="Lee O.R."/>
            <person name="Lee T.-H."/>
            <person name="Bashyal P."/>
            <person name="Kim T.-S."/>
            <person name="Lee W.-H."/>
            <person name="Kawkins C."/>
            <person name="Kim C.-K."/>
            <person name="Kim J.S."/>
            <person name="Ahn B.O."/>
            <person name="Rhee S.Y."/>
            <person name="Sohng J.K."/>
        </authorList>
    </citation>
    <scope>NUCLEOTIDE SEQUENCE</scope>
    <source>
        <tissue evidence="2">Leaf</tissue>
    </source>
</reference>
<dbReference type="EMBL" id="JAAIUW010000002">
    <property type="protein sequence ID" value="KAF7841498.1"/>
    <property type="molecule type" value="Genomic_DNA"/>
</dbReference>